<reference evidence="1 2" key="1">
    <citation type="submission" date="2018-03" db="EMBL/GenBank/DDBJ databases">
        <title>Genomic Encyclopedia of Archaeal and Bacterial Type Strains, Phase II (KMG-II): from individual species to whole genera.</title>
        <authorList>
            <person name="Goeker M."/>
        </authorList>
    </citation>
    <scope>NUCLEOTIDE SEQUENCE [LARGE SCALE GENOMIC DNA]</scope>
    <source>
        <strain evidence="1 2">DSM 28229</strain>
    </source>
</reference>
<comment type="caution">
    <text evidence="1">The sequence shown here is derived from an EMBL/GenBank/DDBJ whole genome shotgun (WGS) entry which is preliminary data.</text>
</comment>
<protein>
    <submittedName>
        <fullName evidence="1">Uncharacterized protein</fullName>
    </submittedName>
</protein>
<sequence>MALDIIERKTVEFKEKFSTESAQKLVDRFNYLVADKGWNIIKQAYIHTLQSEIISRDLIKDPEEKQIIAHSIYHPIELSDGHIQLVR</sequence>
<evidence type="ECO:0000313" key="2">
    <source>
        <dbReference type="Proteomes" id="UP000245535"/>
    </source>
</evidence>
<keyword evidence="2" id="KW-1185">Reference proteome</keyword>
<accession>A0A315Z8U0</accession>
<organism evidence="1 2">
    <name type="scientific">Sediminitomix flava</name>
    <dbReference type="NCBI Taxonomy" id="379075"/>
    <lineage>
        <taxon>Bacteria</taxon>
        <taxon>Pseudomonadati</taxon>
        <taxon>Bacteroidota</taxon>
        <taxon>Cytophagia</taxon>
        <taxon>Cytophagales</taxon>
        <taxon>Flammeovirgaceae</taxon>
        <taxon>Sediminitomix</taxon>
    </lineage>
</organism>
<name>A0A315Z8U0_SEDFL</name>
<proteinExistence type="predicted"/>
<evidence type="ECO:0000313" key="1">
    <source>
        <dbReference type="EMBL" id="PWJ40110.1"/>
    </source>
</evidence>
<dbReference type="EMBL" id="QGDO01000005">
    <property type="protein sequence ID" value="PWJ40110.1"/>
    <property type="molecule type" value="Genomic_DNA"/>
</dbReference>
<gene>
    <name evidence="1" type="ORF">BC781_105173</name>
</gene>
<dbReference type="Proteomes" id="UP000245535">
    <property type="component" value="Unassembled WGS sequence"/>
</dbReference>
<dbReference type="RefSeq" id="WP_146201731.1">
    <property type="nucleotide sequence ID" value="NZ_QGDO01000005.1"/>
</dbReference>
<dbReference type="AlphaFoldDB" id="A0A315Z8U0"/>